<protein>
    <submittedName>
        <fullName evidence="7">Extracellular solute-binding protein</fullName>
    </submittedName>
</protein>
<feature type="chain" id="PRO_5003274311" evidence="5">
    <location>
        <begin position="20"/>
        <end position="530"/>
    </location>
</feature>
<sequence length="530" mass="55043">MSRKPQALQYVPDMRIALAASLAFLPAACGQPTAGPVEIALIDGGPVVPDAGAVKKGGISVAPLAPVLVGATRAGLVGFDAEGRIVPALAERWIVTDDGLGYIFRLRDGVWNDGTPIAAPDVVSALRRTFADLHDRDLARDLPTVRAIKVMARRVIEIDLDAPQPDFLTLLAQPELGIGAGPHGQHEAGMMDVRREGDGIVASLVAPDHPGLPLQPPPASERPLAIRNAPAQLAIDRFVAGKVDLVLGGTYDTVPLAERVGAARGSLQLDPVPGLFGLDVTATQGFLADPANREAVAMAIDRDKLVAAFGVNGWQATTRLVTAGLEGDPGLVGERWADLPLDQRRTQAAVRVAGWIKAHAPASVAPVGGQNGVQVQAQGAFAPPVLLIALPDGPGAALIFEHLHDDLAGIGLDLRRAAVGQGADLVLLDTVARYPRPRWFLQRMSCAAHPVGCSQEGDADLAQALSSPDPVAAGGLLADAEAKITAANGFIPLARPLRWSLVRSGLAGFSVNAIGWHALVPLAASETVGN</sequence>
<dbReference type="GO" id="GO:0015833">
    <property type="term" value="P:peptide transport"/>
    <property type="evidence" value="ECO:0007669"/>
    <property type="project" value="TreeGrafter"/>
</dbReference>
<dbReference type="InParanoid" id="F1ZDJ2"/>
<dbReference type="PANTHER" id="PTHR30290:SF10">
    <property type="entry name" value="PERIPLASMIC OLIGOPEPTIDE-BINDING PROTEIN-RELATED"/>
    <property type="match status" value="1"/>
</dbReference>
<organism evidence="7 8">
    <name type="scientific">Novosphingobium nitrogenifigens DSM 19370</name>
    <dbReference type="NCBI Taxonomy" id="983920"/>
    <lineage>
        <taxon>Bacteria</taxon>
        <taxon>Pseudomonadati</taxon>
        <taxon>Pseudomonadota</taxon>
        <taxon>Alphaproteobacteria</taxon>
        <taxon>Sphingomonadales</taxon>
        <taxon>Sphingomonadaceae</taxon>
        <taxon>Novosphingobium</taxon>
    </lineage>
</organism>
<dbReference type="Pfam" id="PF00496">
    <property type="entry name" value="SBP_bac_5"/>
    <property type="match status" value="1"/>
</dbReference>
<name>F1ZDJ2_9SPHN</name>
<dbReference type="Gene3D" id="3.10.105.10">
    <property type="entry name" value="Dipeptide-binding Protein, Domain 3"/>
    <property type="match status" value="1"/>
</dbReference>
<gene>
    <name evidence="7" type="ORF">Y88_3576</name>
</gene>
<accession>F1ZDJ2</accession>
<reference evidence="7 8" key="1">
    <citation type="journal article" date="2012" name="J. Bacteriol.">
        <title>Draft Genome Sequence of Novosphingobium nitrogenifigens Y88T.</title>
        <authorList>
            <person name="Strabala T.J."/>
            <person name="Macdonald L."/>
            <person name="Liu V."/>
            <person name="Smit A.M."/>
        </authorList>
    </citation>
    <scope>NUCLEOTIDE SEQUENCE [LARGE SCALE GENOMIC DNA]</scope>
    <source>
        <strain evidence="7 8">DSM 19370</strain>
    </source>
</reference>
<dbReference type="GO" id="GO:0030313">
    <property type="term" value="C:cell envelope"/>
    <property type="evidence" value="ECO:0007669"/>
    <property type="project" value="UniProtKB-SubCell"/>
</dbReference>
<dbReference type="Gene3D" id="3.90.76.10">
    <property type="entry name" value="Dipeptide-binding Protein, Domain 1"/>
    <property type="match status" value="1"/>
</dbReference>
<dbReference type="PANTHER" id="PTHR30290">
    <property type="entry name" value="PERIPLASMIC BINDING COMPONENT OF ABC TRANSPORTER"/>
    <property type="match status" value="1"/>
</dbReference>
<evidence type="ECO:0000256" key="2">
    <source>
        <dbReference type="ARBA" id="ARBA00005695"/>
    </source>
</evidence>
<comment type="subcellular location">
    <subcellularLocation>
        <location evidence="1">Periplasm</location>
    </subcellularLocation>
</comment>
<dbReference type="eggNOG" id="COG4166">
    <property type="taxonomic scope" value="Bacteria"/>
</dbReference>
<evidence type="ECO:0000313" key="8">
    <source>
        <dbReference type="Proteomes" id="UP000004728"/>
    </source>
</evidence>
<evidence type="ECO:0000256" key="4">
    <source>
        <dbReference type="ARBA" id="ARBA00022729"/>
    </source>
</evidence>
<dbReference type="HOGENOM" id="CLU_573521_0_0_5"/>
<keyword evidence="3" id="KW-0813">Transport</keyword>
<evidence type="ECO:0000256" key="3">
    <source>
        <dbReference type="ARBA" id="ARBA00022448"/>
    </source>
</evidence>
<proteinExistence type="inferred from homology"/>
<evidence type="ECO:0000259" key="6">
    <source>
        <dbReference type="Pfam" id="PF00496"/>
    </source>
</evidence>
<evidence type="ECO:0000313" key="7">
    <source>
        <dbReference type="EMBL" id="EGD57267.1"/>
    </source>
</evidence>
<keyword evidence="4 5" id="KW-0732">Signal</keyword>
<dbReference type="Proteomes" id="UP000004728">
    <property type="component" value="Unassembled WGS sequence"/>
</dbReference>
<dbReference type="InterPro" id="IPR000914">
    <property type="entry name" value="SBP_5_dom"/>
</dbReference>
<keyword evidence="8" id="KW-1185">Reference proteome</keyword>
<dbReference type="SUPFAM" id="SSF53850">
    <property type="entry name" value="Periplasmic binding protein-like II"/>
    <property type="match status" value="1"/>
</dbReference>
<dbReference type="AlphaFoldDB" id="F1ZDJ2"/>
<dbReference type="InterPro" id="IPR039424">
    <property type="entry name" value="SBP_5"/>
</dbReference>
<feature type="signal peptide" evidence="5">
    <location>
        <begin position="1"/>
        <end position="19"/>
    </location>
</feature>
<dbReference type="STRING" id="983920.Y88_3576"/>
<dbReference type="RefSeq" id="WP_008071742.1">
    <property type="nucleotide sequence ID" value="NZ_AQWK01000004.1"/>
</dbReference>
<dbReference type="GO" id="GO:1904680">
    <property type="term" value="F:peptide transmembrane transporter activity"/>
    <property type="evidence" value="ECO:0007669"/>
    <property type="project" value="TreeGrafter"/>
</dbReference>
<dbReference type="EMBL" id="AEWJ01000065">
    <property type="protein sequence ID" value="EGD57267.1"/>
    <property type="molecule type" value="Genomic_DNA"/>
</dbReference>
<evidence type="ECO:0000256" key="5">
    <source>
        <dbReference type="SAM" id="SignalP"/>
    </source>
</evidence>
<evidence type="ECO:0000256" key="1">
    <source>
        <dbReference type="ARBA" id="ARBA00004418"/>
    </source>
</evidence>
<comment type="caution">
    <text evidence="7">The sequence shown here is derived from an EMBL/GenBank/DDBJ whole genome shotgun (WGS) entry which is preliminary data.</text>
</comment>
<dbReference type="Gene3D" id="3.40.190.10">
    <property type="entry name" value="Periplasmic binding protein-like II"/>
    <property type="match status" value="1"/>
</dbReference>
<comment type="similarity">
    <text evidence="2">Belongs to the bacterial solute-binding protein 5 family.</text>
</comment>
<feature type="domain" description="Solute-binding protein family 5" evidence="6">
    <location>
        <begin position="85"/>
        <end position="176"/>
    </location>
</feature>